<reference evidence="4" key="1">
    <citation type="submission" date="2021-05" db="EMBL/GenBank/DDBJ databases">
        <title>Comparative genomics of three Colletotrichum scovillei strains and genetic complementation revealed genes involved fungal growth and virulence on chili pepper.</title>
        <authorList>
            <person name="Hsieh D.-K."/>
            <person name="Chuang S.-C."/>
            <person name="Chen C.-Y."/>
            <person name="Chao Y.-T."/>
            <person name="Lu M.-Y.J."/>
            <person name="Lee M.-H."/>
            <person name="Shih M.-C."/>
        </authorList>
    </citation>
    <scope>NUCLEOTIDE SEQUENCE</scope>
    <source>
        <strain evidence="4">Coll-153</strain>
    </source>
</reference>
<gene>
    <name evidence="4" type="ORF">JMJ77_007082</name>
</gene>
<feature type="non-terminal residue" evidence="4">
    <location>
        <position position="1"/>
    </location>
</feature>
<dbReference type="SUPFAM" id="SSF56529">
    <property type="entry name" value="FAH"/>
    <property type="match status" value="1"/>
</dbReference>
<dbReference type="EMBL" id="JAESDN010000002">
    <property type="protein sequence ID" value="KAG7054604.1"/>
    <property type="molecule type" value="Genomic_DNA"/>
</dbReference>
<dbReference type="InterPro" id="IPR011234">
    <property type="entry name" value="Fumarylacetoacetase-like_C"/>
</dbReference>
<dbReference type="Gene3D" id="3.90.850.10">
    <property type="entry name" value="Fumarylacetoacetase-like, C-terminal domain"/>
    <property type="match status" value="1"/>
</dbReference>
<dbReference type="FunFam" id="3.90.850.10:FF:000002">
    <property type="entry name" value="2-hydroxyhepta-2,4-diene-1,7-dioate isomerase"/>
    <property type="match status" value="1"/>
</dbReference>
<dbReference type="GO" id="GO:0016787">
    <property type="term" value="F:hydrolase activity"/>
    <property type="evidence" value="ECO:0007669"/>
    <property type="project" value="UniProtKB-KW"/>
</dbReference>
<evidence type="ECO:0000256" key="1">
    <source>
        <dbReference type="ARBA" id="ARBA00010211"/>
    </source>
</evidence>
<keyword evidence="4" id="KW-0378">Hydrolase</keyword>
<evidence type="ECO:0000259" key="3">
    <source>
        <dbReference type="Pfam" id="PF01557"/>
    </source>
</evidence>
<dbReference type="PANTHER" id="PTHR11820">
    <property type="entry name" value="ACYLPYRUVASE"/>
    <property type="match status" value="1"/>
</dbReference>
<proteinExistence type="inferred from homology"/>
<dbReference type="PANTHER" id="PTHR11820:SF112">
    <property type="entry name" value="FUMARYLACETOACETATE HYDROLASE FAMILY PROTEIN (AFU_ORTHOLOGUE AFUA_1G02370)-RELATED"/>
    <property type="match status" value="1"/>
</dbReference>
<comment type="caution">
    <text evidence="4">The sequence shown here is derived from an EMBL/GenBank/DDBJ whole genome shotgun (WGS) entry which is preliminary data.</text>
</comment>
<dbReference type="GO" id="GO:0006107">
    <property type="term" value="P:oxaloacetate metabolic process"/>
    <property type="evidence" value="ECO:0007669"/>
    <property type="project" value="UniProtKB-ARBA"/>
</dbReference>
<protein>
    <submittedName>
        <fullName evidence="4">Fumarylacetoacetate hydrolase family protein</fullName>
    </submittedName>
</protein>
<name>A0A9P7RFD6_9PEZI</name>
<evidence type="ECO:0000256" key="2">
    <source>
        <dbReference type="ARBA" id="ARBA00022723"/>
    </source>
</evidence>
<dbReference type="Proteomes" id="UP000699042">
    <property type="component" value="Unassembled WGS sequence"/>
</dbReference>
<comment type="similarity">
    <text evidence="1">Belongs to the FAH family.</text>
</comment>
<keyword evidence="2" id="KW-0479">Metal-binding</keyword>
<evidence type="ECO:0000313" key="5">
    <source>
        <dbReference type="Proteomes" id="UP000699042"/>
    </source>
</evidence>
<dbReference type="InterPro" id="IPR036663">
    <property type="entry name" value="Fumarylacetoacetase_C_sf"/>
</dbReference>
<dbReference type="Pfam" id="PF01557">
    <property type="entry name" value="FAA_hydrolase"/>
    <property type="match status" value="1"/>
</dbReference>
<organism evidence="4 5">
    <name type="scientific">Colletotrichum scovillei</name>
    <dbReference type="NCBI Taxonomy" id="1209932"/>
    <lineage>
        <taxon>Eukaryota</taxon>
        <taxon>Fungi</taxon>
        <taxon>Dikarya</taxon>
        <taxon>Ascomycota</taxon>
        <taxon>Pezizomycotina</taxon>
        <taxon>Sordariomycetes</taxon>
        <taxon>Hypocreomycetidae</taxon>
        <taxon>Glomerellales</taxon>
        <taxon>Glomerellaceae</taxon>
        <taxon>Colletotrichum</taxon>
        <taxon>Colletotrichum acutatum species complex</taxon>
    </lineage>
</organism>
<accession>A0A9P7RFD6</accession>
<feature type="domain" description="Fumarylacetoacetase-like C-terminal" evidence="3">
    <location>
        <begin position="93"/>
        <end position="299"/>
    </location>
</feature>
<keyword evidence="5" id="KW-1185">Reference proteome</keyword>
<dbReference type="GO" id="GO:0046872">
    <property type="term" value="F:metal ion binding"/>
    <property type="evidence" value="ECO:0007669"/>
    <property type="project" value="UniProtKB-KW"/>
</dbReference>
<sequence length="305" mass="33258">MQLIAQPGAAVHGSFPIFPELIGNGVKCATMEFQALVRYEHQGSVFYGNLVRTSEFGYTIERLHGNLDVGLERTNIRDTAVKLLCPLERTPIIMCLGLNYARYAIESNLPVCAFPIIFTKPPDALAGPHDPIIVHHDAQDKLDYEGELCVIIGRDVKNATLYNALDYVLGYAAGNDVTARNFQIPGASGGQYSYCKSFDGFAPIGPAIWSPSVVPDPHALRFRTRVNGTIVQETETSDMIWSVAQVIVHLSRGTTLRKGTVIMMGTPGGVGYSRGVFLKHGDVVAVEIDGLGRIQNEIVFEGNHV</sequence>
<evidence type="ECO:0000313" key="4">
    <source>
        <dbReference type="EMBL" id="KAG7054604.1"/>
    </source>
</evidence>
<dbReference type="AlphaFoldDB" id="A0A9P7RFD6"/>
<dbReference type="GO" id="GO:0050163">
    <property type="term" value="F:oxaloacetate tautomerase activity"/>
    <property type="evidence" value="ECO:0007669"/>
    <property type="project" value="UniProtKB-ARBA"/>
</dbReference>